<feature type="transmembrane region" description="Helical" evidence="1">
    <location>
        <begin position="38"/>
        <end position="57"/>
    </location>
</feature>
<dbReference type="InterPro" id="IPR008407">
    <property type="entry name" value="Brnchd-chn_aa_trnsp_AzlD"/>
</dbReference>
<reference evidence="3" key="1">
    <citation type="submission" date="2017-06" db="EMBL/GenBank/DDBJ databases">
        <title>FDA dAtabase for Regulatory Grade micrObial Sequences (FDA-ARGOS): Supporting development and validation of Infectious Disease Dx tests.</title>
        <authorList>
            <person name="Minogue T."/>
            <person name="Wolcott M."/>
            <person name="Wasieloski L."/>
            <person name="Aguilar W."/>
            <person name="Moore D."/>
            <person name="Tallon L."/>
            <person name="Sadzewicz L."/>
            <person name="Sengamalay N."/>
            <person name="Ott S."/>
            <person name="Godinez A."/>
            <person name="Nagaraj S."/>
            <person name="Nadendla S."/>
            <person name="Geyer C."/>
            <person name="Sichtig H."/>
        </authorList>
    </citation>
    <scope>NUCLEOTIDE SEQUENCE [LARGE SCALE GENOMIC DNA]</scope>
    <source>
        <strain evidence="3">FDAARGOS_289</strain>
    </source>
</reference>
<dbReference type="Proteomes" id="UP000197050">
    <property type="component" value="Chromosome"/>
</dbReference>
<organism evidence="2 3">
    <name type="scientific">Brevundimonas vesicularis</name>
    <name type="common">Pseudomonas vesicularis</name>
    <dbReference type="NCBI Taxonomy" id="41276"/>
    <lineage>
        <taxon>Bacteria</taxon>
        <taxon>Pseudomonadati</taxon>
        <taxon>Pseudomonadota</taxon>
        <taxon>Alphaproteobacteria</taxon>
        <taxon>Caulobacterales</taxon>
        <taxon>Caulobacteraceae</taxon>
        <taxon>Brevundimonas</taxon>
    </lineage>
</organism>
<sequence>MSASHWVVVSLLVVAAFAIRVAGLIAGERIRVSRQAWVLDELPGLIVVSLVASSLIGQPPPTWIAAGVALGAAIATNQVIVAMVLGMLAYAGLGWLSS</sequence>
<keyword evidence="1" id="KW-0812">Transmembrane</keyword>
<evidence type="ECO:0000256" key="1">
    <source>
        <dbReference type="SAM" id="Phobius"/>
    </source>
</evidence>
<gene>
    <name evidence="2" type="ORF">CEP68_09135</name>
</gene>
<dbReference type="AlphaFoldDB" id="A0A1Z3U906"/>
<proteinExistence type="predicted"/>
<keyword evidence="1" id="KW-0472">Membrane</keyword>
<dbReference type="RefSeq" id="WP_024350798.1">
    <property type="nucleotide sequence ID" value="NZ_CP022048.2"/>
</dbReference>
<dbReference type="EMBL" id="CP022048">
    <property type="protein sequence ID" value="ASE39650.1"/>
    <property type="molecule type" value="Genomic_DNA"/>
</dbReference>
<feature type="transmembrane region" description="Helical" evidence="1">
    <location>
        <begin position="6"/>
        <end position="26"/>
    </location>
</feature>
<dbReference type="KEGG" id="bvc:CEP68_09135"/>
<evidence type="ECO:0000313" key="2">
    <source>
        <dbReference type="EMBL" id="ASE39650.1"/>
    </source>
</evidence>
<keyword evidence="1" id="KW-1133">Transmembrane helix</keyword>
<protein>
    <submittedName>
        <fullName evidence="2">Branched-chain amino acid transporter</fullName>
    </submittedName>
</protein>
<dbReference type="GeneID" id="34014975"/>
<evidence type="ECO:0000313" key="3">
    <source>
        <dbReference type="Proteomes" id="UP000197050"/>
    </source>
</evidence>
<feature type="transmembrane region" description="Helical" evidence="1">
    <location>
        <begin position="63"/>
        <end position="96"/>
    </location>
</feature>
<name>A0A1Z3U906_BREVE</name>
<accession>A0A1Z3U906</accession>
<dbReference type="Pfam" id="PF05437">
    <property type="entry name" value="AzlD"/>
    <property type="match status" value="1"/>
</dbReference>